<organism evidence="8 9">
    <name type="scientific">Marinithermofilum abyssi</name>
    <dbReference type="NCBI Taxonomy" id="1571185"/>
    <lineage>
        <taxon>Bacteria</taxon>
        <taxon>Bacillati</taxon>
        <taxon>Bacillota</taxon>
        <taxon>Bacilli</taxon>
        <taxon>Bacillales</taxon>
        <taxon>Thermoactinomycetaceae</taxon>
        <taxon>Marinithermofilum</taxon>
    </lineage>
</organism>
<dbReference type="PANTHER" id="PTHR30290">
    <property type="entry name" value="PERIPLASMIC BINDING COMPONENT OF ABC TRANSPORTER"/>
    <property type="match status" value="1"/>
</dbReference>
<feature type="domain" description="Solute-binding protein family 5" evidence="7">
    <location>
        <begin position="79"/>
        <end position="457"/>
    </location>
</feature>
<comment type="caution">
    <text evidence="8">The sequence shown here is derived from an EMBL/GenBank/DDBJ whole genome shotgun (WGS) entry which is preliminary data.</text>
</comment>
<protein>
    <submittedName>
        <fullName evidence="8">Dipeptide-binding protein DppE</fullName>
    </submittedName>
</protein>
<dbReference type="Proteomes" id="UP000625210">
    <property type="component" value="Unassembled WGS sequence"/>
</dbReference>
<feature type="signal peptide" evidence="6">
    <location>
        <begin position="1"/>
        <end position="21"/>
    </location>
</feature>
<evidence type="ECO:0000256" key="4">
    <source>
        <dbReference type="ARBA" id="ARBA00022729"/>
    </source>
</evidence>
<dbReference type="InterPro" id="IPR039424">
    <property type="entry name" value="SBP_5"/>
</dbReference>
<evidence type="ECO:0000313" key="8">
    <source>
        <dbReference type="EMBL" id="GGE14976.1"/>
    </source>
</evidence>
<dbReference type="GO" id="GO:0015833">
    <property type="term" value="P:peptide transport"/>
    <property type="evidence" value="ECO:0007669"/>
    <property type="project" value="UniProtKB-KW"/>
</dbReference>
<proteinExistence type="inferred from homology"/>
<dbReference type="PROSITE" id="PS01040">
    <property type="entry name" value="SBP_BACTERIAL_5"/>
    <property type="match status" value="1"/>
</dbReference>
<dbReference type="PROSITE" id="PS51257">
    <property type="entry name" value="PROKAR_LIPOPROTEIN"/>
    <property type="match status" value="1"/>
</dbReference>
<dbReference type="AlphaFoldDB" id="A0A8J2YDX5"/>
<evidence type="ECO:0000313" key="9">
    <source>
        <dbReference type="Proteomes" id="UP000625210"/>
    </source>
</evidence>
<dbReference type="RefSeq" id="WP_188647319.1">
    <property type="nucleotide sequence ID" value="NZ_BMHQ01000004.1"/>
</dbReference>
<dbReference type="InterPro" id="IPR030678">
    <property type="entry name" value="Peptide/Ni-bd"/>
</dbReference>
<dbReference type="CDD" id="cd08504">
    <property type="entry name" value="PBP2_OppA"/>
    <property type="match status" value="1"/>
</dbReference>
<keyword evidence="5" id="KW-0653">Protein transport</keyword>
<dbReference type="InterPro" id="IPR000914">
    <property type="entry name" value="SBP_5_dom"/>
</dbReference>
<dbReference type="Gene3D" id="3.10.105.10">
    <property type="entry name" value="Dipeptide-binding Protein, Domain 3"/>
    <property type="match status" value="1"/>
</dbReference>
<dbReference type="GO" id="GO:0030288">
    <property type="term" value="C:outer membrane-bounded periplasmic space"/>
    <property type="evidence" value="ECO:0007669"/>
    <property type="project" value="UniProtKB-ARBA"/>
</dbReference>
<dbReference type="SUPFAM" id="SSF53850">
    <property type="entry name" value="Periplasmic binding protein-like II"/>
    <property type="match status" value="1"/>
</dbReference>
<dbReference type="Pfam" id="PF00496">
    <property type="entry name" value="SBP_bac_5"/>
    <property type="match status" value="1"/>
</dbReference>
<name>A0A8J2YDX5_9BACL</name>
<dbReference type="EMBL" id="BMHQ01000004">
    <property type="protein sequence ID" value="GGE14976.1"/>
    <property type="molecule type" value="Genomic_DNA"/>
</dbReference>
<evidence type="ECO:0000256" key="6">
    <source>
        <dbReference type="SAM" id="SignalP"/>
    </source>
</evidence>
<dbReference type="GO" id="GO:1904680">
    <property type="term" value="F:peptide transmembrane transporter activity"/>
    <property type="evidence" value="ECO:0007669"/>
    <property type="project" value="TreeGrafter"/>
</dbReference>
<reference evidence="8" key="2">
    <citation type="submission" date="2020-09" db="EMBL/GenBank/DDBJ databases">
        <authorList>
            <person name="Sun Q."/>
            <person name="Zhou Y."/>
        </authorList>
    </citation>
    <scope>NUCLEOTIDE SEQUENCE</scope>
    <source>
        <strain evidence="8">CGMCC 1.15179</strain>
    </source>
</reference>
<dbReference type="PANTHER" id="PTHR30290:SF79">
    <property type="entry name" value="DIPEPTIDE-BINDING PROTEIN DPPE"/>
    <property type="match status" value="1"/>
</dbReference>
<feature type="chain" id="PRO_5038754426" evidence="6">
    <location>
        <begin position="22"/>
        <end position="539"/>
    </location>
</feature>
<accession>A0A8J2YDX5</accession>
<dbReference type="InterPro" id="IPR023765">
    <property type="entry name" value="SBP_5_CS"/>
</dbReference>
<evidence type="ECO:0000256" key="3">
    <source>
        <dbReference type="ARBA" id="ARBA00022448"/>
    </source>
</evidence>
<comment type="subcellular location">
    <subcellularLocation>
        <location evidence="1">Cell membrane</location>
        <topology evidence="1">Lipid-anchor</topology>
    </subcellularLocation>
</comment>
<evidence type="ECO:0000256" key="5">
    <source>
        <dbReference type="ARBA" id="ARBA00022856"/>
    </source>
</evidence>
<evidence type="ECO:0000256" key="2">
    <source>
        <dbReference type="ARBA" id="ARBA00005695"/>
    </source>
</evidence>
<dbReference type="FunFam" id="3.10.105.10:FF:000001">
    <property type="entry name" value="Oligopeptide ABC transporter, oligopeptide-binding protein"/>
    <property type="match status" value="1"/>
</dbReference>
<dbReference type="Gene3D" id="3.40.190.10">
    <property type="entry name" value="Periplasmic binding protein-like II"/>
    <property type="match status" value="1"/>
</dbReference>
<dbReference type="Gene3D" id="3.90.76.10">
    <property type="entry name" value="Dipeptide-binding Protein, Domain 1"/>
    <property type="match status" value="1"/>
</dbReference>
<evidence type="ECO:0000259" key="7">
    <source>
        <dbReference type="Pfam" id="PF00496"/>
    </source>
</evidence>
<reference evidence="8" key="1">
    <citation type="journal article" date="2014" name="Int. J. Syst. Evol. Microbiol.">
        <title>Complete genome sequence of Corynebacterium casei LMG S-19264T (=DSM 44701T), isolated from a smear-ripened cheese.</title>
        <authorList>
            <consortium name="US DOE Joint Genome Institute (JGI-PGF)"/>
            <person name="Walter F."/>
            <person name="Albersmeier A."/>
            <person name="Kalinowski J."/>
            <person name="Ruckert C."/>
        </authorList>
    </citation>
    <scope>NUCLEOTIDE SEQUENCE</scope>
    <source>
        <strain evidence="8">CGMCC 1.15179</strain>
    </source>
</reference>
<comment type="similarity">
    <text evidence="2">Belongs to the bacterial solute-binding protein 5 family.</text>
</comment>
<dbReference type="FunFam" id="3.90.76.10:FF:000001">
    <property type="entry name" value="Oligopeptide ABC transporter substrate-binding protein"/>
    <property type="match status" value="1"/>
</dbReference>
<dbReference type="GO" id="GO:0043190">
    <property type="term" value="C:ATP-binding cassette (ABC) transporter complex"/>
    <property type="evidence" value="ECO:0007669"/>
    <property type="project" value="InterPro"/>
</dbReference>
<keyword evidence="4 6" id="KW-0732">Signal</keyword>
<dbReference type="PIRSF" id="PIRSF002741">
    <property type="entry name" value="MppA"/>
    <property type="match status" value="1"/>
</dbReference>
<keyword evidence="3" id="KW-0813">Transport</keyword>
<gene>
    <name evidence="8" type="primary">dppE</name>
    <name evidence="8" type="ORF">GCM10011571_15620</name>
</gene>
<keyword evidence="9" id="KW-1185">Reference proteome</keyword>
<keyword evidence="5" id="KW-0571">Peptide transport</keyword>
<sequence>MKKKTGVLLFALLFVLATVTAGCGGPSAEREQAAPQILELNLANGEPTSLDPAQAFDQDSMDVVNSLFEGLMRLNKDHQPEPAVAEKVDKSDDLRTYTFTLRKDAKWSNGELVTAHDFEYAWKRVLNPKTASSASYLMYFIKNGEKYNAGKASADEVGVKAKDDHTLVVELEKPTPFFEELTCYTVYAPVYKKGLEQNQDLYGNGKEYVGNGPFVLKSWKHDSKIVTEKNKYYRDADAVKLNGIEWNMYADEATAYQMYQSGKLHINGYPPVDLKDSLIKKGEAKVTSDSGLEFYRFNVNKKPFTNEKIRRAFALAVDRQLLVDRVVRGQEKIATAFVAPGTTSESGDFRADGPSFFEDAQFDQAKKLLREGMKEEGWKELPTVELLLNKDSDKNKKVAEAIQEMYRKHLGVNIKLRAMETKVFFDNQKSQNYTLSRSTFLPDYNDPYNYLESFQTDHPTNRTGWSNKKYDELLKKAGAETDESKRIQLLHEAEKILMKEMPIIPLYYYNDVYMQKPEVKHVLRHTVGPNDYKYVTLEN</sequence>
<evidence type="ECO:0000256" key="1">
    <source>
        <dbReference type="ARBA" id="ARBA00004193"/>
    </source>
</evidence>